<dbReference type="PANTHER" id="PTHR43479:SF11">
    <property type="entry name" value="ACREF_ENVCD OPERON REPRESSOR-RELATED"/>
    <property type="match status" value="1"/>
</dbReference>
<evidence type="ECO:0000313" key="4">
    <source>
        <dbReference type="EMBL" id="SEQ61275.1"/>
    </source>
</evidence>
<dbReference type="InterPro" id="IPR009057">
    <property type="entry name" value="Homeodomain-like_sf"/>
</dbReference>
<keyword evidence="1 2" id="KW-0238">DNA-binding</keyword>
<dbReference type="InterPro" id="IPR001647">
    <property type="entry name" value="HTH_TetR"/>
</dbReference>
<dbReference type="GO" id="GO:0003677">
    <property type="term" value="F:DNA binding"/>
    <property type="evidence" value="ECO:0007669"/>
    <property type="project" value="UniProtKB-UniRule"/>
</dbReference>
<organism evidence="4 5">
    <name type="scientific">Granulicatella balaenopterae</name>
    <dbReference type="NCBI Taxonomy" id="137733"/>
    <lineage>
        <taxon>Bacteria</taxon>
        <taxon>Bacillati</taxon>
        <taxon>Bacillota</taxon>
        <taxon>Bacilli</taxon>
        <taxon>Lactobacillales</taxon>
        <taxon>Carnobacteriaceae</taxon>
        <taxon>Granulicatella</taxon>
    </lineage>
</organism>
<name>A0A1H9HG22_9LACT</name>
<dbReference type="Gene3D" id="1.10.357.10">
    <property type="entry name" value="Tetracycline Repressor, domain 2"/>
    <property type="match status" value="1"/>
</dbReference>
<protein>
    <submittedName>
        <fullName evidence="4">Transcriptional regulator, TetR family</fullName>
    </submittedName>
</protein>
<feature type="DNA-binding region" description="H-T-H motif" evidence="2">
    <location>
        <begin position="34"/>
        <end position="53"/>
    </location>
</feature>
<dbReference type="PROSITE" id="PS50977">
    <property type="entry name" value="HTH_TETR_2"/>
    <property type="match status" value="1"/>
</dbReference>
<evidence type="ECO:0000313" key="5">
    <source>
        <dbReference type="Proteomes" id="UP000198556"/>
    </source>
</evidence>
<gene>
    <name evidence="4" type="ORF">SAMN05421767_10292</name>
</gene>
<reference evidence="4 5" key="1">
    <citation type="submission" date="2016-10" db="EMBL/GenBank/DDBJ databases">
        <authorList>
            <person name="de Groot N.N."/>
        </authorList>
    </citation>
    <scope>NUCLEOTIDE SEQUENCE [LARGE SCALE GENOMIC DNA]</scope>
    <source>
        <strain evidence="4 5">DSM 15827</strain>
    </source>
</reference>
<dbReference type="SUPFAM" id="SSF46689">
    <property type="entry name" value="Homeodomain-like"/>
    <property type="match status" value="1"/>
</dbReference>
<sequence>MPANFTEEEKERIKQQLYQQGYLLLKQHGMKKMKISELAKSCDIATGTFYNFFPSKKDFIINLIAKRKKESFQAFELLVQNYPQGIPFEETYHYFLDNLLKDNIYQLLTQEEYNSLLKEQELNKNTEEVAQYIMSKLATTKGVKEFLLFAECYKIIIIGSSDLSKLDSQQLEQALSSLVKSSCEILY</sequence>
<dbReference type="Proteomes" id="UP000198556">
    <property type="component" value="Unassembled WGS sequence"/>
</dbReference>
<dbReference type="PANTHER" id="PTHR43479">
    <property type="entry name" value="ACREF/ENVCD OPERON REPRESSOR-RELATED"/>
    <property type="match status" value="1"/>
</dbReference>
<dbReference type="Pfam" id="PF00440">
    <property type="entry name" value="TetR_N"/>
    <property type="match status" value="1"/>
</dbReference>
<evidence type="ECO:0000256" key="1">
    <source>
        <dbReference type="ARBA" id="ARBA00023125"/>
    </source>
</evidence>
<dbReference type="AlphaFoldDB" id="A0A1H9HG22"/>
<keyword evidence="5" id="KW-1185">Reference proteome</keyword>
<dbReference type="EMBL" id="FOGF01000002">
    <property type="protein sequence ID" value="SEQ61275.1"/>
    <property type="molecule type" value="Genomic_DNA"/>
</dbReference>
<proteinExistence type="predicted"/>
<accession>A0A1H9HG22</accession>
<dbReference type="RefSeq" id="WP_177159479.1">
    <property type="nucleotide sequence ID" value="NZ_FOGF01000002.1"/>
</dbReference>
<dbReference type="STRING" id="137733.SAMN05421767_10292"/>
<feature type="domain" description="HTH tetR-type" evidence="3">
    <location>
        <begin position="11"/>
        <end position="71"/>
    </location>
</feature>
<evidence type="ECO:0000256" key="2">
    <source>
        <dbReference type="PROSITE-ProRule" id="PRU00335"/>
    </source>
</evidence>
<evidence type="ECO:0000259" key="3">
    <source>
        <dbReference type="PROSITE" id="PS50977"/>
    </source>
</evidence>
<dbReference type="InterPro" id="IPR050624">
    <property type="entry name" value="HTH-type_Tx_Regulator"/>
</dbReference>